<dbReference type="PANTHER" id="PTHR30086">
    <property type="entry name" value="ARGININE EXPORTER PROTEIN ARGO"/>
    <property type="match status" value="1"/>
</dbReference>
<dbReference type="RefSeq" id="WP_114802465.1">
    <property type="nucleotide sequence ID" value="NZ_QQAV01000002.1"/>
</dbReference>
<evidence type="ECO:0000256" key="6">
    <source>
        <dbReference type="ARBA" id="ARBA00023136"/>
    </source>
</evidence>
<evidence type="ECO:0000256" key="2">
    <source>
        <dbReference type="ARBA" id="ARBA00007928"/>
    </source>
</evidence>
<keyword evidence="3" id="KW-1003">Cell membrane</keyword>
<sequence>MADIQNYGSFLIAILIFQAVPGAGTVAILDATARGGVRAGMACVGGTLAGDALFMAAAALGLAALLQASPALFGALQWLGAGYLLWMGWGMLRSTASAATAAPDAPRSPRAYAWRAFAISLANPKVMLFFVAFFPLFIAPGASAVTLPLMMLHVTLLSLLWQGLLVVMGREVARRFARRPAARTVATRLGGMALVGLGLKLVAGLR</sequence>
<evidence type="ECO:0000313" key="8">
    <source>
        <dbReference type="EMBL" id="RDI27418.1"/>
    </source>
</evidence>
<evidence type="ECO:0000256" key="5">
    <source>
        <dbReference type="ARBA" id="ARBA00022989"/>
    </source>
</evidence>
<dbReference type="AlphaFoldDB" id="A0A370FKX5"/>
<evidence type="ECO:0000256" key="7">
    <source>
        <dbReference type="SAM" id="Phobius"/>
    </source>
</evidence>
<keyword evidence="5 7" id="KW-1133">Transmembrane helix</keyword>
<evidence type="ECO:0000256" key="4">
    <source>
        <dbReference type="ARBA" id="ARBA00022692"/>
    </source>
</evidence>
<dbReference type="InterPro" id="IPR001123">
    <property type="entry name" value="LeuE-type"/>
</dbReference>
<dbReference type="PANTHER" id="PTHR30086:SF15">
    <property type="entry name" value="LEUCINE EFFLUX PROTEIN"/>
    <property type="match status" value="1"/>
</dbReference>
<dbReference type="Proteomes" id="UP000255265">
    <property type="component" value="Unassembled WGS sequence"/>
</dbReference>
<evidence type="ECO:0000256" key="1">
    <source>
        <dbReference type="ARBA" id="ARBA00004651"/>
    </source>
</evidence>
<evidence type="ECO:0000256" key="3">
    <source>
        <dbReference type="ARBA" id="ARBA00022475"/>
    </source>
</evidence>
<keyword evidence="6 7" id="KW-0472">Membrane</keyword>
<feature type="transmembrane region" description="Helical" evidence="7">
    <location>
        <begin position="6"/>
        <end position="29"/>
    </location>
</feature>
<gene>
    <name evidence="8" type="ORF">DFR41_102455</name>
</gene>
<feature type="transmembrane region" description="Helical" evidence="7">
    <location>
        <begin position="41"/>
        <end position="65"/>
    </location>
</feature>
<dbReference type="Pfam" id="PF01810">
    <property type="entry name" value="LysE"/>
    <property type="match status" value="1"/>
</dbReference>
<feature type="transmembrane region" description="Helical" evidence="7">
    <location>
        <begin position="150"/>
        <end position="173"/>
    </location>
</feature>
<organism evidence="8 9">
    <name type="scientific">Pseudacidovorax intermedius</name>
    <dbReference type="NCBI Taxonomy" id="433924"/>
    <lineage>
        <taxon>Bacteria</taxon>
        <taxon>Pseudomonadati</taxon>
        <taxon>Pseudomonadota</taxon>
        <taxon>Betaproteobacteria</taxon>
        <taxon>Burkholderiales</taxon>
        <taxon>Comamonadaceae</taxon>
        <taxon>Pseudacidovorax</taxon>
    </lineage>
</organism>
<accession>A0A370FKX5</accession>
<dbReference type="GO" id="GO:0015190">
    <property type="term" value="F:L-leucine transmembrane transporter activity"/>
    <property type="evidence" value="ECO:0007669"/>
    <property type="project" value="TreeGrafter"/>
</dbReference>
<name>A0A370FKX5_9BURK</name>
<protein>
    <submittedName>
        <fullName evidence="8">Threonine/homoserine/homoserine lactone efflux protein</fullName>
    </submittedName>
</protein>
<reference evidence="8 9" key="1">
    <citation type="submission" date="2018-07" db="EMBL/GenBank/DDBJ databases">
        <title>Genomic Encyclopedia of Type Strains, Phase IV (KMG-IV): sequencing the most valuable type-strain genomes for metagenomic binning, comparative biology and taxonomic classification.</title>
        <authorList>
            <person name="Goeker M."/>
        </authorList>
    </citation>
    <scope>NUCLEOTIDE SEQUENCE [LARGE SCALE GENOMIC DNA]</scope>
    <source>
        <strain evidence="8 9">DSM 21352</strain>
    </source>
</reference>
<dbReference type="GO" id="GO:0005886">
    <property type="term" value="C:plasma membrane"/>
    <property type="evidence" value="ECO:0007669"/>
    <property type="project" value="UniProtKB-SubCell"/>
</dbReference>
<keyword evidence="4 7" id="KW-0812">Transmembrane</keyword>
<dbReference type="OrthoDB" id="9804822at2"/>
<dbReference type="PIRSF" id="PIRSF006324">
    <property type="entry name" value="LeuE"/>
    <property type="match status" value="1"/>
</dbReference>
<feature type="transmembrane region" description="Helical" evidence="7">
    <location>
        <begin position="71"/>
        <end position="92"/>
    </location>
</feature>
<comment type="similarity">
    <text evidence="2">Belongs to the Rht family.</text>
</comment>
<dbReference type="GO" id="GO:0015820">
    <property type="term" value="P:L-leucine transport"/>
    <property type="evidence" value="ECO:0007669"/>
    <property type="project" value="TreeGrafter"/>
</dbReference>
<feature type="transmembrane region" description="Helical" evidence="7">
    <location>
        <begin position="112"/>
        <end position="138"/>
    </location>
</feature>
<comment type="caution">
    <text evidence="8">The sequence shown here is derived from an EMBL/GenBank/DDBJ whole genome shotgun (WGS) entry which is preliminary data.</text>
</comment>
<dbReference type="EMBL" id="QQAV01000002">
    <property type="protein sequence ID" value="RDI27418.1"/>
    <property type="molecule type" value="Genomic_DNA"/>
</dbReference>
<comment type="subcellular location">
    <subcellularLocation>
        <location evidence="1">Cell membrane</location>
        <topology evidence="1">Multi-pass membrane protein</topology>
    </subcellularLocation>
</comment>
<proteinExistence type="inferred from homology"/>
<evidence type="ECO:0000313" key="9">
    <source>
        <dbReference type="Proteomes" id="UP000255265"/>
    </source>
</evidence>
<keyword evidence="9" id="KW-1185">Reference proteome</keyword>